<keyword evidence="2" id="KW-1185">Reference proteome</keyword>
<accession>L0K3A6</accession>
<name>L0K3A6_9EURY</name>
<organism evidence="1 2">
    <name type="scientific">Natronococcus occultus SP4</name>
    <dbReference type="NCBI Taxonomy" id="694430"/>
    <lineage>
        <taxon>Archaea</taxon>
        <taxon>Methanobacteriati</taxon>
        <taxon>Methanobacteriota</taxon>
        <taxon>Stenosarchaea group</taxon>
        <taxon>Halobacteria</taxon>
        <taxon>Halobacteriales</taxon>
        <taxon>Natrialbaceae</taxon>
        <taxon>Natronococcus</taxon>
    </lineage>
</organism>
<dbReference type="eggNOG" id="arCOG09242">
    <property type="taxonomic scope" value="Archaea"/>
</dbReference>
<dbReference type="OrthoDB" id="205738at2157"/>
<evidence type="ECO:0000313" key="2">
    <source>
        <dbReference type="Proteomes" id="UP000010878"/>
    </source>
</evidence>
<evidence type="ECO:0000313" key="1">
    <source>
        <dbReference type="EMBL" id="AGB38598.1"/>
    </source>
</evidence>
<dbReference type="GeneID" id="14403226"/>
<dbReference type="InterPro" id="IPR057175">
    <property type="entry name" value="DUF7853"/>
</dbReference>
<dbReference type="STRING" id="694430.Natoc_2839"/>
<gene>
    <name evidence="1" type="ORF">Natoc_2839</name>
</gene>
<proteinExistence type="predicted"/>
<reference evidence="1 2" key="1">
    <citation type="submission" date="2012-11" db="EMBL/GenBank/DDBJ databases">
        <title>FINISHED of Natronococcus occultus SP4, DSM 3396.</title>
        <authorList>
            <consortium name="DOE Joint Genome Institute"/>
            <person name="Eisen J."/>
            <person name="Huntemann M."/>
            <person name="Wei C.-L."/>
            <person name="Han J."/>
            <person name="Detter J.C."/>
            <person name="Han C."/>
            <person name="Tapia R."/>
            <person name="Chen A."/>
            <person name="Kyrpides N."/>
            <person name="Mavromatis K."/>
            <person name="Markowitz V."/>
            <person name="Szeto E."/>
            <person name="Ivanova N."/>
            <person name="Mikhailova N."/>
            <person name="Ovchinnikova G."/>
            <person name="Pagani I."/>
            <person name="Pati A."/>
            <person name="Goodwin L."/>
            <person name="Nordberg H.P."/>
            <person name="Cantor M.N."/>
            <person name="Hua S.X."/>
            <person name="Woyke T."/>
            <person name="Eisen J."/>
            <person name="Klenk H.-P."/>
            <person name="Klenk H.-P."/>
        </authorList>
    </citation>
    <scope>NUCLEOTIDE SEQUENCE [LARGE SCALE GENOMIC DNA]</scope>
    <source>
        <strain evidence="1 2">SP4</strain>
    </source>
</reference>
<dbReference type="Proteomes" id="UP000010878">
    <property type="component" value="Chromosome"/>
</dbReference>
<dbReference type="EMBL" id="CP003929">
    <property type="protein sequence ID" value="AGB38598.1"/>
    <property type="molecule type" value="Genomic_DNA"/>
</dbReference>
<dbReference type="Pfam" id="PF25251">
    <property type="entry name" value="DUF7853"/>
    <property type="match status" value="1"/>
</dbReference>
<sequence>MSSRSRPPRSTTLSLSHEEHWTLHHVLLHRIEREETATDATDVDSPPLELFQAFDTIDDGQLRFTEPQLEAIQNTLAEYQRSTGWWELERSELESLLEHVVTALEHDRLPAD</sequence>
<protein>
    <submittedName>
        <fullName evidence="1">Uncharacterized protein</fullName>
    </submittedName>
</protein>
<dbReference type="HOGENOM" id="CLU_2140272_0_0_2"/>
<dbReference type="AlphaFoldDB" id="L0K3A6"/>
<dbReference type="KEGG" id="nou:Natoc_2839"/>
<dbReference type="RefSeq" id="WP_015322037.1">
    <property type="nucleotide sequence ID" value="NC_019974.1"/>
</dbReference>